<accession>A0A921RVE0</accession>
<evidence type="ECO:0000313" key="2">
    <source>
        <dbReference type="Proteomes" id="UP000807115"/>
    </source>
</evidence>
<dbReference type="Proteomes" id="UP000807115">
    <property type="component" value="Chromosome 1"/>
</dbReference>
<protein>
    <submittedName>
        <fullName evidence="1">Uncharacterized protein</fullName>
    </submittedName>
</protein>
<comment type="caution">
    <text evidence="1">The sequence shown here is derived from an EMBL/GenBank/DDBJ whole genome shotgun (WGS) entry which is preliminary data.</text>
</comment>
<dbReference type="Gene3D" id="1.10.150.450">
    <property type="match status" value="1"/>
</dbReference>
<dbReference type="AlphaFoldDB" id="A0A921RVE0"/>
<reference evidence="1" key="1">
    <citation type="journal article" date="2019" name="BMC Genomics">
        <title>A new reference genome for Sorghum bicolor reveals high levels of sequence similarity between sweet and grain genotypes: implications for the genetics of sugar metabolism.</title>
        <authorList>
            <person name="Cooper E.A."/>
            <person name="Brenton Z.W."/>
            <person name="Flinn B.S."/>
            <person name="Jenkins J."/>
            <person name="Shu S."/>
            <person name="Flowers D."/>
            <person name="Luo F."/>
            <person name="Wang Y."/>
            <person name="Xia P."/>
            <person name="Barry K."/>
            <person name="Daum C."/>
            <person name="Lipzen A."/>
            <person name="Yoshinaga Y."/>
            <person name="Schmutz J."/>
            <person name="Saski C."/>
            <person name="Vermerris W."/>
            <person name="Kresovich S."/>
        </authorList>
    </citation>
    <scope>NUCLEOTIDE SEQUENCE</scope>
</reference>
<proteinExistence type="predicted"/>
<evidence type="ECO:0000313" key="1">
    <source>
        <dbReference type="EMBL" id="KAG0546842.1"/>
    </source>
</evidence>
<sequence length="98" mass="11356">MRHHLHIEESHIADICLDLCKEFGTTMASLKVLGYKFDSDEFHAAVHGTLPYHNLRPDPVLRTLLLSVPQRKIVIQTLTKFLWKKLCADWVYRVALMA</sequence>
<name>A0A921RVE0_SORBI</name>
<dbReference type="PANTHER" id="PTHR12725">
    <property type="entry name" value="HALOACID DEHALOGENASE-LIKE HYDROLASE"/>
    <property type="match status" value="1"/>
</dbReference>
<reference evidence="1" key="2">
    <citation type="submission" date="2020-10" db="EMBL/GenBank/DDBJ databases">
        <authorList>
            <person name="Cooper E.A."/>
            <person name="Brenton Z.W."/>
            <person name="Flinn B.S."/>
            <person name="Jenkins J."/>
            <person name="Shu S."/>
            <person name="Flowers D."/>
            <person name="Luo F."/>
            <person name="Wang Y."/>
            <person name="Xia P."/>
            <person name="Barry K."/>
            <person name="Daum C."/>
            <person name="Lipzen A."/>
            <person name="Yoshinaga Y."/>
            <person name="Schmutz J."/>
            <person name="Saski C."/>
            <person name="Vermerris W."/>
            <person name="Kresovich S."/>
        </authorList>
    </citation>
    <scope>NUCLEOTIDE SEQUENCE</scope>
</reference>
<gene>
    <name evidence="1" type="ORF">BDA96_01G028700</name>
</gene>
<organism evidence="1 2">
    <name type="scientific">Sorghum bicolor</name>
    <name type="common">Sorghum</name>
    <name type="synonym">Sorghum vulgare</name>
    <dbReference type="NCBI Taxonomy" id="4558"/>
    <lineage>
        <taxon>Eukaryota</taxon>
        <taxon>Viridiplantae</taxon>
        <taxon>Streptophyta</taxon>
        <taxon>Embryophyta</taxon>
        <taxon>Tracheophyta</taxon>
        <taxon>Spermatophyta</taxon>
        <taxon>Magnoliopsida</taxon>
        <taxon>Liliopsida</taxon>
        <taxon>Poales</taxon>
        <taxon>Poaceae</taxon>
        <taxon>PACMAD clade</taxon>
        <taxon>Panicoideae</taxon>
        <taxon>Andropogonodae</taxon>
        <taxon>Andropogoneae</taxon>
        <taxon>Sorghinae</taxon>
        <taxon>Sorghum</taxon>
    </lineage>
</organism>
<dbReference type="PANTHER" id="PTHR12725:SF117">
    <property type="entry name" value="HALOACID DEHALOGENASE-LIKE HYDROLASE"/>
    <property type="match status" value="1"/>
</dbReference>
<dbReference type="EMBL" id="CM027680">
    <property type="protein sequence ID" value="KAG0546842.1"/>
    <property type="molecule type" value="Genomic_DNA"/>
</dbReference>